<evidence type="ECO:0000313" key="3">
    <source>
        <dbReference type="Proteomes" id="UP000799436"/>
    </source>
</evidence>
<dbReference type="EMBL" id="ML995839">
    <property type="protein sequence ID" value="KAF2768916.1"/>
    <property type="molecule type" value="Genomic_DNA"/>
</dbReference>
<proteinExistence type="predicted"/>
<reference evidence="2" key="1">
    <citation type="journal article" date="2020" name="Stud. Mycol.">
        <title>101 Dothideomycetes genomes: a test case for predicting lifestyles and emergence of pathogens.</title>
        <authorList>
            <person name="Haridas S."/>
            <person name="Albert R."/>
            <person name="Binder M."/>
            <person name="Bloem J."/>
            <person name="Labutti K."/>
            <person name="Salamov A."/>
            <person name="Andreopoulos B."/>
            <person name="Baker S."/>
            <person name="Barry K."/>
            <person name="Bills G."/>
            <person name="Bluhm B."/>
            <person name="Cannon C."/>
            <person name="Castanera R."/>
            <person name="Culley D."/>
            <person name="Daum C."/>
            <person name="Ezra D."/>
            <person name="Gonzalez J."/>
            <person name="Henrissat B."/>
            <person name="Kuo A."/>
            <person name="Liang C."/>
            <person name="Lipzen A."/>
            <person name="Lutzoni F."/>
            <person name="Magnuson J."/>
            <person name="Mondo S."/>
            <person name="Nolan M."/>
            <person name="Ohm R."/>
            <person name="Pangilinan J."/>
            <person name="Park H.-J."/>
            <person name="Ramirez L."/>
            <person name="Alfaro M."/>
            <person name="Sun H."/>
            <person name="Tritt A."/>
            <person name="Yoshinaga Y."/>
            <person name="Zwiers L.-H."/>
            <person name="Turgeon B."/>
            <person name="Goodwin S."/>
            <person name="Spatafora J."/>
            <person name="Crous P."/>
            <person name="Grigoriev I."/>
        </authorList>
    </citation>
    <scope>NUCLEOTIDE SEQUENCE</scope>
    <source>
        <strain evidence="2">CBS 116005</strain>
    </source>
</reference>
<accession>A0A6G1L7U8</accession>
<feature type="compositionally biased region" description="Basic and acidic residues" evidence="1">
    <location>
        <begin position="273"/>
        <end position="282"/>
    </location>
</feature>
<feature type="region of interest" description="Disordered" evidence="1">
    <location>
        <begin position="25"/>
        <end position="358"/>
    </location>
</feature>
<sequence>MGLSSFWSQITGLRVKEITPRDRFSWADEVLPPAVPVTSTGHRSQPSTQPTSTQQQPVSSFDEMSLKRRSRGGTGVSVKKQKSDSDLKLRKRKSWFGGRAEAPSDIPSVPVLPSLQTLMDEKSAAAPFDDHFRSGTAVTTDEPITWPRAPSPPQEQEKKKERRKSIFGRKRRSQSVASHMQSATGDSKAQAERAPPLPPTPSSSTAPTLAPTDPTALPPLPTSPFSANFSQPLSPGFPPSTPPAPGFVPASTKVLDHAITHPSQPLTTLTAPKRNDSKEVIQSRRKSLSNVVARSRSKSTVSVVSNKSKRRSWFVSSNPDDDDDHSGAGTPIPQAPPLVYGNGSETPDSSVGTARSPDPFKMAAWQESTTGTGYRGGSINTPRAVSGLSLTARRRRSYTPKNAAGGFLSSTSPKAGGSDRRYSYRHSFLDDGDGGMICLSVEQQKEWDKLKHLMDVMEQRQDDGVVAMLRELEEDEERDQESRFSNAQALAALQFGEATGSGRYYD</sequence>
<protein>
    <submittedName>
        <fullName evidence="2">Uncharacterized protein</fullName>
    </submittedName>
</protein>
<feature type="compositionally biased region" description="Polar residues" evidence="1">
    <location>
        <begin position="174"/>
        <end position="187"/>
    </location>
</feature>
<dbReference type="OrthoDB" id="3646447at2759"/>
<evidence type="ECO:0000313" key="2">
    <source>
        <dbReference type="EMBL" id="KAF2768916.1"/>
    </source>
</evidence>
<feature type="compositionally biased region" description="Basic and acidic residues" evidence="1">
    <location>
        <begin position="119"/>
        <end position="133"/>
    </location>
</feature>
<dbReference type="Proteomes" id="UP000799436">
    <property type="component" value="Unassembled WGS sequence"/>
</dbReference>
<keyword evidence="3" id="KW-1185">Reference proteome</keyword>
<feature type="compositionally biased region" description="Pro residues" evidence="1">
    <location>
        <begin position="235"/>
        <end position="246"/>
    </location>
</feature>
<feature type="region of interest" description="Disordered" evidence="1">
    <location>
        <begin position="399"/>
        <end position="419"/>
    </location>
</feature>
<organism evidence="2 3">
    <name type="scientific">Teratosphaeria nubilosa</name>
    <dbReference type="NCBI Taxonomy" id="161662"/>
    <lineage>
        <taxon>Eukaryota</taxon>
        <taxon>Fungi</taxon>
        <taxon>Dikarya</taxon>
        <taxon>Ascomycota</taxon>
        <taxon>Pezizomycotina</taxon>
        <taxon>Dothideomycetes</taxon>
        <taxon>Dothideomycetidae</taxon>
        <taxon>Mycosphaerellales</taxon>
        <taxon>Teratosphaeriaceae</taxon>
        <taxon>Teratosphaeria</taxon>
    </lineage>
</organism>
<name>A0A6G1L7U8_9PEZI</name>
<gene>
    <name evidence="2" type="ORF">EJ03DRAFT_351755</name>
</gene>
<feature type="compositionally biased region" description="Basic residues" evidence="1">
    <location>
        <begin position="160"/>
        <end position="173"/>
    </location>
</feature>
<feature type="compositionally biased region" description="Low complexity" evidence="1">
    <location>
        <begin position="44"/>
        <end position="60"/>
    </location>
</feature>
<dbReference type="AlphaFoldDB" id="A0A6G1L7U8"/>
<feature type="compositionally biased region" description="Low complexity" evidence="1">
    <location>
        <begin position="291"/>
        <end position="306"/>
    </location>
</feature>
<feature type="compositionally biased region" description="Polar residues" evidence="1">
    <location>
        <begin position="261"/>
        <end position="270"/>
    </location>
</feature>
<feature type="compositionally biased region" description="Low complexity" evidence="1">
    <location>
        <begin position="202"/>
        <end position="215"/>
    </location>
</feature>
<feature type="compositionally biased region" description="Polar residues" evidence="1">
    <location>
        <begin position="343"/>
        <end position="353"/>
    </location>
</feature>
<evidence type="ECO:0000256" key="1">
    <source>
        <dbReference type="SAM" id="MobiDB-lite"/>
    </source>
</evidence>